<organism evidence="1 2">
    <name type="scientific">Agromyces humatus</name>
    <dbReference type="NCBI Taxonomy" id="279573"/>
    <lineage>
        <taxon>Bacteria</taxon>
        <taxon>Bacillati</taxon>
        <taxon>Actinomycetota</taxon>
        <taxon>Actinomycetes</taxon>
        <taxon>Micrococcales</taxon>
        <taxon>Microbacteriaceae</taxon>
        <taxon>Agromyces</taxon>
    </lineage>
</organism>
<dbReference type="Proteomes" id="UP001500506">
    <property type="component" value="Unassembled WGS sequence"/>
</dbReference>
<sequence length="58" mass="6113">MKHVVIIVVPVCDGTGGADMVDPMSAAPFAASARHPRVVELRNRRRGGRRISATSATA</sequence>
<gene>
    <name evidence="1" type="ORF">GCM10009747_00110</name>
</gene>
<evidence type="ECO:0000313" key="2">
    <source>
        <dbReference type="Proteomes" id="UP001500506"/>
    </source>
</evidence>
<evidence type="ECO:0000313" key="1">
    <source>
        <dbReference type="EMBL" id="GAA1747086.1"/>
    </source>
</evidence>
<keyword evidence="2" id="KW-1185">Reference proteome</keyword>
<comment type="caution">
    <text evidence="1">The sequence shown here is derived from an EMBL/GenBank/DDBJ whole genome shotgun (WGS) entry which is preliminary data.</text>
</comment>
<proteinExistence type="predicted"/>
<reference evidence="1 2" key="1">
    <citation type="journal article" date="2019" name="Int. J. Syst. Evol. Microbiol.">
        <title>The Global Catalogue of Microorganisms (GCM) 10K type strain sequencing project: providing services to taxonomists for standard genome sequencing and annotation.</title>
        <authorList>
            <consortium name="The Broad Institute Genomics Platform"/>
            <consortium name="The Broad Institute Genome Sequencing Center for Infectious Disease"/>
            <person name="Wu L."/>
            <person name="Ma J."/>
        </authorList>
    </citation>
    <scope>NUCLEOTIDE SEQUENCE [LARGE SCALE GENOMIC DNA]</scope>
    <source>
        <strain evidence="1 2">JCM 14319</strain>
    </source>
</reference>
<accession>A0ABN2K2L3</accession>
<protein>
    <submittedName>
        <fullName evidence="1">Uncharacterized protein</fullName>
    </submittedName>
</protein>
<name>A0ABN2K2L3_9MICO</name>
<dbReference type="EMBL" id="BAAANH010000001">
    <property type="protein sequence ID" value="GAA1747086.1"/>
    <property type="molecule type" value="Genomic_DNA"/>
</dbReference>